<dbReference type="GO" id="GO:0033014">
    <property type="term" value="P:tetrapyrrole biosynthetic process"/>
    <property type="evidence" value="ECO:0007669"/>
    <property type="project" value="InterPro"/>
</dbReference>
<reference evidence="2 3" key="1">
    <citation type="journal article" date="2015" name="Genome Announc.">
        <title>Complete Genome Sequence of Methylobacterium aquaticum Strain 22A, Isolated from Racomitrium japonicum Moss.</title>
        <authorList>
            <person name="Tani A."/>
            <person name="Ogura Y."/>
            <person name="Hayashi T."/>
            <person name="Kimbara K."/>
        </authorList>
    </citation>
    <scope>NUCLEOTIDE SEQUENCE [LARGE SCALE GENOMIC DNA]</scope>
    <source>
        <strain evidence="2 3">MA-22A</strain>
    </source>
</reference>
<proteinExistence type="predicted"/>
<evidence type="ECO:0000259" key="1">
    <source>
        <dbReference type="Pfam" id="PF02602"/>
    </source>
</evidence>
<dbReference type="PATRIC" id="fig|270351.10.peg.1542"/>
<dbReference type="Proteomes" id="UP000061432">
    <property type="component" value="Chromosome"/>
</dbReference>
<sequence>MTGPTEGGTALRVWVARPLPAGRRTAERVAALGHRPLLAPVLALAPSGAPPPDGPFDALVLTSASAIPAVAGTRFAALPAYCVGGRTAAAARAAGLGSVHESVHEAAGDAAALAGLIGRTLPPGARLLHAAGRERKDEPAATLGRRGYHLTVWVAYAATPLPALPAAVAAALADEGLAAGNLARGSLSRVNLDDGSLDAALHYSRRSAATALGLARAAGREAGFRRLVHHCLSADVAAPLVAAGILSHVVAARPDEDALMAGLASVHPECDAEASPALRPGRDRC</sequence>
<dbReference type="GO" id="GO:0004852">
    <property type="term" value="F:uroporphyrinogen-III synthase activity"/>
    <property type="evidence" value="ECO:0007669"/>
    <property type="project" value="InterPro"/>
</dbReference>
<dbReference type="EMBL" id="AP014704">
    <property type="protein sequence ID" value="BAQ44929.1"/>
    <property type="molecule type" value="Genomic_DNA"/>
</dbReference>
<evidence type="ECO:0000313" key="2">
    <source>
        <dbReference type="EMBL" id="BAQ44929.1"/>
    </source>
</evidence>
<dbReference type="SUPFAM" id="SSF69618">
    <property type="entry name" value="HemD-like"/>
    <property type="match status" value="1"/>
</dbReference>
<dbReference type="AlphaFoldDB" id="A0A0C6FIJ4"/>
<dbReference type="STRING" id="270351.Maq22A_c08085"/>
<protein>
    <submittedName>
        <fullName evidence="2">Uroporphyrinogen III synthase</fullName>
    </submittedName>
</protein>
<feature type="domain" description="Tetrapyrrole biosynthesis uroporphyrinogen III synthase" evidence="1">
    <location>
        <begin position="24"/>
        <end position="260"/>
    </location>
</feature>
<dbReference type="InterPro" id="IPR003754">
    <property type="entry name" value="4pyrrol_synth_uPrphyn_synth"/>
</dbReference>
<dbReference type="Gene3D" id="3.40.50.10090">
    <property type="match status" value="1"/>
</dbReference>
<dbReference type="InterPro" id="IPR036108">
    <property type="entry name" value="4pyrrol_syn_uPrphyn_synt_sf"/>
</dbReference>
<gene>
    <name evidence="2" type="ORF">Maq22A_c08085</name>
</gene>
<reference evidence="3" key="2">
    <citation type="submission" date="2015-01" db="EMBL/GenBank/DDBJ databases">
        <title>Complete genome sequence of Methylobacterium aquaticum strain 22A.</title>
        <authorList>
            <person name="Tani A."/>
            <person name="Ogura Y."/>
            <person name="Hayashi T."/>
        </authorList>
    </citation>
    <scope>NUCLEOTIDE SEQUENCE [LARGE SCALE GENOMIC DNA]</scope>
    <source>
        <strain evidence="3">MA-22A</strain>
    </source>
</reference>
<evidence type="ECO:0000313" key="3">
    <source>
        <dbReference type="Proteomes" id="UP000061432"/>
    </source>
</evidence>
<dbReference type="Pfam" id="PF02602">
    <property type="entry name" value="HEM4"/>
    <property type="match status" value="1"/>
</dbReference>
<organism evidence="2 3">
    <name type="scientific">Methylobacterium aquaticum</name>
    <dbReference type="NCBI Taxonomy" id="270351"/>
    <lineage>
        <taxon>Bacteria</taxon>
        <taxon>Pseudomonadati</taxon>
        <taxon>Pseudomonadota</taxon>
        <taxon>Alphaproteobacteria</taxon>
        <taxon>Hyphomicrobiales</taxon>
        <taxon>Methylobacteriaceae</taxon>
        <taxon>Methylobacterium</taxon>
    </lineage>
</organism>
<dbReference type="KEGG" id="maqu:Maq22A_c08085"/>
<dbReference type="RefSeq" id="WP_060846348.1">
    <property type="nucleotide sequence ID" value="NZ_AP014704.1"/>
</dbReference>
<name>A0A0C6FIJ4_9HYPH</name>
<accession>A0A0C6FIJ4</accession>